<reference evidence="2 3" key="1">
    <citation type="submission" date="2015-09" db="EMBL/GenBank/DDBJ databases">
        <title>Host preference determinants of Valsa canker pathogens revealed by comparative genomics.</title>
        <authorList>
            <person name="Yin Z."/>
            <person name="Huang L."/>
        </authorList>
    </citation>
    <scope>NUCLEOTIDE SEQUENCE [LARGE SCALE GENOMIC DNA]</scope>
    <source>
        <strain evidence="2 3">YSFL</strain>
    </source>
</reference>
<name>A0A423VXU9_CYTCH</name>
<accession>A0A423VXU9</accession>
<sequence length="85" mass="9225">MDALVIEGFPGQDTAGGRERSDLASDPRTWDLWDLGLLVLCTYACTCCAPYSRRTAFRVPSGAAEHNLIASAQTTQPDAHPPEDF</sequence>
<organism evidence="2 3">
    <name type="scientific">Cytospora chrysosperma</name>
    <name type="common">Cytospora canker fungus</name>
    <name type="synonym">Sphaeria chrysosperma</name>
    <dbReference type="NCBI Taxonomy" id="252740"/>
    <lineage>
        <taxon>Eukaryota</taxon>
        <taxon>Fungi</taxon>
        <taxon>Dikarya</taxon>
        <taxon>Ascomycota</taxon>
        <taxon>Pezizomycotina</taxon>
        <taxon>Sordariomycetes</taxon>
        <taxon>Sordariomycetidae</taxon>
        <taxon>Diaporthales</taxon>
        <taxon>Cytosporaceae</taxon>
        <taxon>Cytospora</taxon>
    </lineage>
</organism>
<feature type="region of interest" description="Disordered" evidence="1">
    <location>
        <begin position="1"/>
        <end position="24"/>
    </location>
</feature>
<dbReference type="AlphaFoldDB" id="A0A423VXU9"/>
<gene>
    <name evidence="2" type="ORF">VSDG_05226</name>
</gene>
<comment type="caution">
    <text evidence="2">The sequence shown here is derived from an EMBL/GenBank/DDBJ whole genome shotgun (WGS) entry which is preliminary data.</text>
</comment>
<protein>
    <submittedName>
        <fullName evidence="2">Uncharacterized protein</fullName>
    </submittedName>
</protein>
<evidence type="ECO:0000313" key="3">
    <source>
        <dbReference type="Proteomes" id="UP000284375"/>
    </source>
</evidence>
<proteinExistence type="predicted"/>
<dbReference type="EMBL" id="LJZO01000022">
    <property type="protein sequence ID" value="ROV95804.1"/>
    <property type="molecule type" value="Genomic_DNA"/>
</dbReference>
<evidence type="ECO:0000256" key="1">
    <source>
        <dbReference type="SAM" id="MobiDB-lite"/>
    </source>
</evidence>
<keyword evidence="3" id="KW-1185">Reference proteome</keyword>
<dbReference type="Proteomes" id="UP000284375">
    <property type="component" value="Unassembled WGS sequence"/>
</dbReference>
<evidence type="ECO:0000313" key="2">
    <source>
        <dbReference type="EMBL" id="ROV95804.1"/>
    </source>
</evidence>